<evidence type="ECO:0000313" key="3">
    <source>
        <dbReference type="WBParaSite" id="nRc.2.0.1.t10576-RA"/>
    </source>
</evidence>
<evidence type="ECO:0000256" key="1">
    <source>
        <dbReference type="SAM" id="MobiDB-lite"/>
    </source>
</evidence>
<feature type="compositionally biased region" description="Basic and acidic residues" evidence="1">
    <location>
        <begin position="13"/>
        <end position="28"/>
    </location>
</feature>
<keyword evidence="2" id="KW-1185">Reference proteome</keyword>
<dbReference type="WBParaSite" id="nRc.2.0.1.t10576-RA">
    <property type="protein sequence ID" value="nRc.2.0.1.t10576-RA"/>
    <property type="gene ID" value="nRc.2.0.1.g10576"/>
</dbReference>
<evidence type="ECO:0000313" key="2">
    <source>
        <dbReference type="Proteomes" id="UP000887565"/>
    </source>
</evidence>
<protein>
    <submittedName>
        <fullName evidence="3">Uncharacterized protein</fullName>
    </submittedName>
</protein>
<name>A0A915IBE2_ROMCU</name>
<feature type="region of interest" description="Disordered" evidence="1">
    <location>
        <begin position="1"/>
        <end position="33"/>
    </location>
</feature>
<sequence length="157" mass="18521">MTLTVVGNDETTELMKRNNELENRKVRPTEQTPQADKAPLIDMCHKNLRRMQMSTGRLSLGTDARISTNRRHRPNKQEKQAINNILRWRLNFLLKAVALREFPFLNNLPRENNMEAQKTDKRTALAQVARKHNFQKHKVKKYIAPNFEKATERKYAR</sequence>
<dbReference type="AlphaFoldDB" id="A0A915IBE2"/>
<organism evidence="2 3">
    <name type="scientific">Romanomermis culicivorax</name>
    <name type="common">Nematode worm</name>
    <dbReference type="NCBI Taxonomy" id="13658"/>
    <lineage>
        <taxon>Eukaryota</taxon>
        <taxon>Metazoa</taxon>
        <taxon>Ecdysozoa</taxon>
        <taxon>Nematoda</taxon>
        <taxon>Enoplea</taxon>
        <taxon>Dorylaimia</taxon>
        <taxon>Mermithida</taxon>
        <taxon>Mermithoidea</taxon>
        <taxon>Mermithidae</taxon>
        <taxon>Romanomermis</taxon>
    </lineage>
</organism>
<reference evidence="3" key="1">
    <citation type="submission" date="2022-11" db="UniProtKB">
        <authorList>
            <consortium name="WormBaseParasite"/>
        </authorList>
    </citation>
    <scope>IDENTIFICATION</scope>
</reference>
<accession>A0A915IBE2</accession>
<proteinExistence type="predicted"/>
<dbReference type="Proteomes" id="UP000887565">
    <property type="component" value="Unplaced"/>
</dbReference>